<evidence type="ECO:0000256" key="14">
    <source>
        <dbReference type="SAM" id="Phobius"/>
    </source>
</evidence>
<dbReference type="AlphaFoldDB" id="A0A5C3M7V2"/>
<evidence type="ECO:0000256" key="12">
    <source>
        <dbReference type="ARBA" id="ARBA00023136"/>
    </source>
</evidence>
<evidence type="ECO:0000313" key="16">
    <source>
        <dbReference type="Proteomes" id="UP000308652"/>
    </source>
</evidence>
<comment type="similarity">
    <text evidence="4">Belongs to the cytochrome P450 family.</text>
</comment>
<protein>
    <submittedName>
        <fullName evidence="15">Cytochrome P450</fullName>
    </submittedName>
</protein>
<dbReference type="InterPro" id="IPR036396">
    <property type="entry name" value="Cyt_P450_sf"/>
</dbReference>
<gene>
    <name evidence="15" type="ORF">BDQ12DRAFT_736386</name>
</gene>
<dbReference type="Pfam" id="PF00067">
    <property type="entry name" value="p450"/>
    <property type="match status" value="1"/>
</dbReference>
<comment type="cofactor">
    <cofactor evidence="1 13">
        <name>heme</name>
        <dbReference type="ChEBI" id="CHEBI:30413"/>
    </cofactor>
</comment>
<evidence type="ECO:0000256" key="13">
    <source>
        <dbReference type="PIRSR" id="PIRSR602401-1"/>
    </source>
</evidence>
<dbReference type="SUPFAM" id="SSF48264">
    <property type="entry name" value="Cytochrome P450"/>
    <property type="match status" value="1"/>
</dbReference>
<dbReference type="InterPro" id="IPR002401">
    <property type="entry name" value="Cyt_P450_E_grp-I"/>
</dbReference>
<evidence type="ECO:0000256" key="4">
    <source>
        <dbReference type="ARBA" id="ARBA00010617"/>
    </source>
</evidence>
<keyword evidence="5 13" id="KW-0349">Heme</keyword>
<keyword evidence="12 14" id="KW-0472">Membrane</keyword>
<dbReference type="GO" id="GO:0016020">
    <property type="term" value="C:membrane"/>
    <property type="evidence" value="ECO:0007669"/>
    <property type="project" value="UniProtKB-SubCell"/>
</dbReference>
<dbReference type="GO" id="GO:0016705">
    <property type="term" value="F:oxidoreductase activity, acting on paired donors, with incorporation or reduction of molecular oxygen"/>
    <property type="evidence" value="ECO:0007669"/>
    <property type="project" value="InterPro"/>
</dbReference>
<dbReference type="EMBL" id="ML213609">
    <property type="protein sequence ID" value="TFK37251.1"/>
    <property type="molecule type" value="Genomic_DNA"/>
</dbReference>
<keyword evidence="8 14" id="KW-1133">Transmembrane helix</keyword>
<keyword evidence="16" id="KW-1185">Reference proteome</keyword>
<feature type="transmembrane region" description="Helical" evidence="14">
    <location>
        <begin position="20"/>
        <end position="42"/>
    </location>
</feature>
<keyword evidence="10 13" id="KW-0408">Iron</keyword>
<keyword evidence="11" id="KW-0503">Monooxygenase</keyword>
<dbReference type="PRINTS" id="PR00463">
    <property type="entry name" value="EP450I"/>
</dbReference>
<organism evidence="15 16">
    <name type="scientific">Crucibulum laeve</name>
    <dbReference type="NCBI Taxonomy" id="68775"/>
    <lineage>
        <taxon>Eukaryota</taxon>
        <taxon>Fungi</taxon>
        <taxon>Dikarya</taxon>
        <taxon>Basidiomycota</taxon>
        <taxon>Agaricomycotina</taxon>
        <taxon>Agaricomycetes</taxon>
        <taxon>Agaricomycetidae</taxon>
        <taxon>Agaricales</taxon>
        <taxon>Agaricineae</taxon>
        <taxon>Nidulariaceae</taxon>
        <taxon>Crucibulum</taxon>
    </lineage>
</organism>
<dbReference type="Gene3D" id="1.10.630.10">
    <property type="entry name" value="Cytochrome P450"/>
    <property type="match status" value="1"/>
</dbReference>
<evidence type="ECO:0000256" key="5">
    <source>
        <dbReference type="ARBA" id="ARBA00022617"/>
    </source>
</evidence>
<dbReference type="OrthoDB" id="1470350at2759"/>
<dbReference type="PANTHER" id="PTHR24305">
    <property type="entry name" value="CYTOCHROME P450"/>
    <property type="match status" value="1"/>
</dbReference>
<evidence type="ECO:0000256" key="8">
    <source>
        <dbReference type="ARBA" id="ARBA00022989"/>
    </source>
</evidence>
<evidence type="ECO:0000256" key="2">
    <source>
        <dbReference type="ARBA" id="ARBA00004370"/>
    </source>
</evidence>
<accession>A0A5C3M7V2</accession>
<dbReference type="STRING" id="68775.A0A5C3M7V2"/>
<evidence type="ECO:0000256" key="11">
    <source>
        <dbReference type="ARBA" id="ARBA00023033"/>
    </source>
</evidence>
<evidence type="ECO:0000256" key="3">
    <source>
        <dbReference type="ARBA" id="ARBA00004721"/>
    </source>
</evidence>
<dbReference type="Proteomes" id="UP000308652">
    <property type="component" value="Unassembled WGS sequence"/>
</dbReference>
<dbReference type="InterPro" id="IPR050121">
    <property type="entry name" value="Cytochrome_P450_monoxygenase"/>
</dbReference>
<feature type="binding site" description="axial binding residue" evidence="13">
    <location>
        <position position="480"/>
    </location>
    <ligand>
        <name>heme</name>
        <dbReference type="ChEBI" id="CHEBI:30413"/>
    </ligand>
    <ligandPart>
        <name>Fe</name>
        <dbReference type="ChEBI" id="CHEBI:18248"/>
    </ligandPart>
</feature>
<keyword evidence="9" id="KW-0560">Oxidoreductase</keyword>
<comment type="pathway">
    <text evidence="3">Secondary metabolite biosynthesis; terpenoid biosynthesis.</text>
</comment>
<keyword evidence="6 14" id="KW-0812">Transmembrane</keyword>
<keyword evidence="7 13" id="KW-0479">Metal-binding</keyword>
<dbReference type="GO" id="GO:0004497">
    <property type="term" value="F:monooxygenase activity"/>
    <property type="evidence" value="ECO:0007669"/>
    <property type="project" value="UniProtKB-KW"/>
</dbReference>
<dbReference type="PANTHER" id="PTHR24305:SF166">
    <property type="entry name" value="CYTOCHROME P450 12A4, MITOCHONDRIAL-RELATED"/>
    <property type="match status" value="1"/>
</dbReference>
<comment type="subcellular location">
    <subcellularLocation>
        <location evidence="2">Membrane</location>
    </subcellularLocation>
</comment>
<evidence type="ECO:0000313" key="15">
    <source>
        <dbReference type="EMBL" id="TFK37251.1"/>
    </source>
</evidence>
<evidence type="ECO:0000256" key="6">
    <source>
        <dbReference type="ARBA" id="ARBA00022692"/>
    </source>
</evidence>
<reference evidence="15 16" key="1">
    <citation type="journal article" date="2019" name="Nat. Ecol. Evol.">
        <title>Megaphylogeny resolves global patterns of mushroom evolution.</title>
        <authorList>
            <person name="Varga T."/>
            <person name="Krizsan K."/>
            <person name="Foldi C."/>
            <person name="Dima B."/>
            <person name="Sanchez-Garcia M."/>
            <person name="Sanchez-Ramirez S."/>
            <person name="Szollosi G.J."/>
            <person name="Szarkandi J.G."/>
            <person name="Papp V."/>
            <person name="Albert L."/>
            <person name="Andreopoulos W."/>
            <person name="Angelini C."/>
            <person name="Antonin V."/>
            <person name="Barry K.W."/>
            <person name="Bougher N.L."/>
            <person name="Buchanan P."/>
            <person name="Buyck B."/>
            <person name="Bense V."/>
            <person name="Catcheside P."/>
            <person name="Chovatia M."/>
            <person name="Cooper J."/>
            <person name="Damon W."/>
            <person name="Desjardin D."/>
            <person name="Finy P."/>
            <person name="Geml J."/>
            <person name="Haridas S."/>
            <person name="Hughes K."/>
            <person name="Justo A."/>
            <person name="Karasinski D."/>
            <person name="Kautmanova I."/>
            <person name="Kiss B."/>
            <person name="Kocsube S."/>
            <person name="Kotiranta H."/>
            <person name="LaButti K.M."/>
            <person name="Lechner B.E."/>
            <person name="Liimatainen K."/>
            <person name="Lipzen A."/>
            <person name="Lukacs Z."/>
            <person name="Mihaltcheva S."/>
            <person name="Morgado L.N."/>
            <person name="Niskanen T."/>
            <person name="Noordeloos M.E."/>
            <person name="Ohm R.A."/>
            <person name="Ortiz-Santana B."/>
            <person name="Ovrebo C."/>
            <person name="Racz N."/>
            <person name="Riley R."/>
            <person name="Savchenko A."/>
            <person name="Shiryaev A."/>
            <person name="Soop K."/>
            <person name="Spirin V."/>
            <person name="Szebenyi C."/>
            <person name="Tomsovsky M."/>
            <person name="Tulloss R.E."/>
            <person name="Uehling J."/>
            <person name="Grigoriev I.V."/>
            <person name="Vagvolgyi C."/>
            <person name="Papp T."/>
            <person name="Martin F.M."/>
            <person name="Miettinen O."/>
            <person name="Hibbett D.S."/>
            <person name="Nagy L.G."/>
        </authorList>
    </citation>
    <scope>NUCLEOTIDE SEQUENCE [LARGE SCALE GENOMIC DNA]</scope>
    <source>
        <strain evidence="15 16">CBS 166.37</strain>
    </source>
</reference>
<proteinExistence type="inferred from homology"/>
<sequence>MPYSLPKLELYRDIRLLLPWPSARSVVILLASLFIAYFLNLYRYFRLAVLSINDFPGGRTVFSVELILNRFFGSIPGVLLSADYSWTERYDPYEKARWDIHSTIAAWPRGSTSLWLADADAIKEVTSSRVRFPKPVDMYAVLKVFGPNIVGSEFDEWKKFRRITAPAFSERNNKYVWDATVRVMMNVFENSWGWRDEITVDHATELTLPIALSVLAVAGFGSPIDFIEEKDEAPLRPGHDMSFKQALHIVAKDIWIKLVLPEWAYGLYPRFRRMRKAFAEVELYMREMIYERRTLGKTEDRFDLFGLLLDGNDNPGVDENVTLTDDELLGNLFIFLLGGHEASAHTLCFTFAALALYQEEQEILYQQILKVLPSDKTPSYEDMHSLTQSMAVFNETLRMFSPVNVIPKYSAEDTILTASSANGDQMQIPVPKGTKLFIHTPGLHYNPRYWPEPETFKPGRFLGDWPRDAFMAYSAGSRGCMGRKFFETEGVAVLTLIVKYYKITVKDEPQFASETFGERKARIFNARNILTLTPNRVPLSFSRRR</sequence>
<evidence type="ECO:0000256" key="1">
    <source>
        <dbReference type="ARBA" id="ARBA00001971"/>
    </source>
</evidence>
<evidence type="ECO:0000256" key="7">
    <source>
        <dbReference type="ARBA" id="ARBA00022723"/>
    </source>
</evidence>
<evidence type="ECO:0000256" key="10">
    <source>
        <dbReference type="ARBA" id="ARBA00023004"/>
    </source>
</evidence>
<dbReference type="InterPro" id="IPR001128">
    <property type="entry name" value="Cyt_P450"/>
</dbReference>
<evidence type="ECO:0000256" key="9">
    <source>
        <dbReference type="ARBA" id="ARBA00023002"/>
    </source>
</evidence>
<dbReference type="GO" id="GO:0020037">
    <property type="term" value="F:heme binding"/>
    <property type="evidence" value="ECO:0007669"/>
    <property type="project" value="InterPro"/>
</dbReference>
<dbReference type="GO" id="GO:0005506">
    <property type="term" value="F:iron ion binding"/>
    <property type="evidence" value="ECO:0007669"/>
    <property type="project" value="InterPro"/>
</dbReference>
<name>A0A5C3M7V2_9AGAR</name>